<organism evidence="2 3">
    <name type="scientific">Streptomyces piniterrae</name>
    <dbReference type="NCBI Taxonomy" id="2571125"/>
    <lineage>
        <taxon>Bacteria</taxon>
        <taxon>Bacillati</taxon>
        <taxon>Actinomycetota</taxon>
        <taxon>Actinomycetes</taxon>
        <taxon>Kitasatosporales</taxon>
        <taxon>Streptomycetaceae</taxon>
        <taxon>Streptomyces</taxon>
    </lineage>
</organism>
<protein>
    <submittedName>
        <fullName evidence="2">Uncharacterized protein</fullName>
    </submittedName>
</protein>
<keyword evidence="3" id="KW-1185">Reference proteome</keyword>
<evidence type="ECO:0000256" key="1">
    <source>
        <dbReference type="SAM" id="MobiDB-lite"/>
    </source>
</evidence>
<evidence type="ECO:0000313" key="3">
    <source>
        <dbReference type="Proteomes" id="UP000308697"/>
    </source>
</evidence>
<dbReference type="EMBL" id="SUMB01000020">
    <property type="protein sequence ID" value="TJZ41476.1"/>
    <property type="molecule type" value="Genomic_DNA"/>
</dbReference>
<dbReference type="RefSeq" id="WP_222852484.1">
    <property type="nucleotide sequence ID" value="NZ_SUMB01000020.1"/>
</dbReference>
<dbReference type="AlphaFoldDB" id="A0A4U0MM29"/>
<reference evidence="2 3" key="1">
    <citation type="submission" date="2019-04" db="EMBL/GenBank/DDBJ databases">
        <title>Streptomyces piniterrae sp. nov., a heliquinomycin-producing actinomycete isolated from rhizosphere soil of Pinus yunnanensis.</title>
        <authorList>
            <person name="Zhuang X."/>
            <person name="Zhao J."/>
        </authorList>
    </citation>
    <scope>NUCLEOTIDE SEQUENCE [LARGE SCALE GENOMIC DNA]</scope>
    <source>
        <strain evidence="3">jys28</strain>
    </source>
</reference>
<feature type="compositionally biased region" description="Low complexity" evidence="1">
    <location>
        <begin position="42"/>
        <end position="72"/>
    </location>
</feature>
<evidence type="ECO:0000313" key="2">
    <source>
        <dbReference type="EMBL" id="TJZ41476.1"/>
    </source>
</evidence>
<feature type="region of interest" description="Disordered" evidence="1">
    <location>
        <begin position="1"/>
        <end position="72"/>
    </location>
</feature>
<sequence>MSHSQSSHRAARSRRGRSPGTTTPPKNAYDLKPLAVPRGLLPRQAAAPEAGGATGPGTQPPAGRAAARRAAG</sequence>
<name>A0A4U0MM29_9ACTN</name>
<feature type="non-terminal residue" evidence="2">
    <location>
        <position position="72"/>
    </location>
</feature>
<accession>A0A4U0MM29</accession>
<dbReference type="Proteomes" id="UP000308697">
    <property type="component" value="Unassembled WGS sequence"/>
</dbReference>
<proteinExistence type="predicted"/>
<gene>
    <name evidence="2" type="ORF">FCH28_37240</name>
</gene>
<comment type="caution">
    <text evidence="2">The sequence shown here is derived from an EMBL/GenBank/DDBJ whole genome shotgun (WGS) entry which is preliminary data.</text>
</comment>